<sequence length="634" mass="68049">MYLAYKYIRDKGRKAKAAQQAQAVRLSSPGTETTPSEDGPQTTHDTSDSFSTPQSSSKPSSSVQWKLLLMAALVVPVFFETLDYTVVATAQVHIASVFNRLDLQSYVGTIYLLTSTVFLPLFASLADIWGRHWALQLSLLLFGVGSAISTGAQSMITMLAGRGVAGIGAGGMMAIVRIILSDSNSLDDNNWQQSMLFALFTIGFCVGPVIGGALTTVSFRWIFAINLPCCVTAMVLSFFILRGRTKGSQPRHSHGSPDESTSAAHETFFEKFMRIDSVGAFLFMAAGITLLLALNWGSVGDWDSARVIACFVVAGVSYVAWVLWEYLLERKAAAGKTSRNPLMNTDPMIPMQVFTSFDVCAVQFAVFTSGMVMLVMFYFISIFFAIVGGLTGTRSGAQLLFFAPGLGAGSLTSMILVKRLRQPKIPIIIGGLIINVSLGLVSWAMDRNVKSEIDGFLVVAGVGVGMSIGPLAVHSRFSQPESRIAIISGLTLFSRALGGTVGLAQCGAVLNGKVTSSLRALLTSGTISAQDAALLQNGLESGITSVQGISSLPPEVQQYVRNAFQEGTRWAIISLLPWASVAFFLSLFLSNIRDTDKEARLASSRPGQRSESESEVKPSEGEPQSSHELQKSEV</sequence>
<evidence type="ECO:0000256" key="1">
    <source>
        <dbReference type="ARBA" id="ARBA00004141"/>
    </source>
</evidence>
<gene>
    <name evidence="8" type="ORF">GSI_01754</name>
</gene>
<dbReference type="InterPro" id="IPR020846">
    <property type="entry name" value="MFS_dom"/>
</dbReference>
<dbReference type="AlphaFoldDB" id="A0A2G8SQP9"/>
<feature type="compositionally biased region" description="Polar residues" evidence="5">
    <location>
        <begin position="28"/>
        <end position="44"/>
    </location>
</feature>
<feature type="transmembrane region" description="Helical" evidence="6">
    <location>
        <begin position="305"/>
        <end position="324"/>
    </location>
</feature>
<evidence type="ECO:0000256" key="3">
    <source>
        <dbReference type="ARBA" id="ARBA00022989"/>
    </source>
</evidence>
<feature type="transmembrane region" description="Helical" evidence="6">
    <location>
        <begin position="278"/>
        <end position="299"/>
    </location>
</feature>
<feature type="transmembrane region" description="Helical" evidence="6">
    <location>
        <begin position="159"/>
        <end position="180"/>
    </location>
</feature>
<feature type="region of interest" description="Disordered" evidence="5">
    <location>
        <begin position="19"/>
        <end position="57"/>
    </location>
</feature>
<dbReference type="PANTHER" id="PTHR23501">
    <property type="entry name" value="MAJOR FACILITATOR SUPERFAMILY"/>
    <property type="match status" value="1"/>
</dbReference>
<reference evidence="8 9" key="1">
    <citation type="journal article" date="2015" name="Sci. Rep.">
        <title>Chromosome-level genome map provides insights into diverse defense mechanisms in the medicinal fungus Ganoderma sinense.</title>
        <authorList>
            <person name="Zhu Y."/>
            <person name="Xu J."/>
            <person name="Sun C."/>
            <person name="Zhou S."/>
            <person name="Xu H."/>
            <person name="Nelson D.R."/>
            <person name="Qian J."/>
            <person name="Song J."/>
            <person name="Luo H."/>
            <person name="Xiang L."/>
            <person name="Li Y."/>
            <person name="Xu Z."/>
            <person name="Ji A."/>
            <person name="Wang L."/>
            <person name="Lu S."/>
            <person name="Hayward A."/>
            <person name="Sun W."/>
            <person name="Li X."/>
            <person name="Schwartz D.C."/>
            <person name="Wang Y."/>
            <person name="Chen S."/>
        </authorList>
    </citation>
    <scope>NUCLEOTIDE SEQUENCE [LARGE SCALE GENOMIC DNA]</scope>
    <source>
        <strain evidence="8 9">ZZ0214-1</strain>
    </source>
</reference>
<evidence type="ECO:0000256" key="2">
    <source>
        <dbReference type="ARBA" id="ARBA00022692"/>
    </source>
</evidence>
<dbReference type="GO" id="GO:0005886">
    <property type="term" value="C:plasma membrane"/>
    <property type="evidence" value="ECO:0007669"/>
    <property type="project" value="TreeGrafter"/>
</dbReference>
<dbReference type="InterPro" id="IPR011701">
    <property type="entry name" value="MFS"/>
</dbReference>
<name>A0A2G8SQP9_9APHY</name>
<feature type="transmembrane region" description="Helical" evidence="6">
    <location>
        <begin position="456"/>
        <end position="473"/>
    </location>
</feature>
<protein>
    <submittedName>
        <fullName evidence="8">MFS general substrate transporter</fullName>
    </submittedName>
</protein>
<feature type="transmembrane region" description="Helical" evidence="6">
    <location>
        <begin position="133"/>
        <end position="153"/>
    </location>
</feature>
<keyword evidence="9" id="KW-1185">Reference proteome</keyword>
<feature type="compositionally biased region" description="Basic and acidic residues" evidence="5">
    <location>
        <begin position="608"/>
        <end position="620"/>
    </location>
</feature>
<feature type="transmembrane region" description="Helical" evidence="6">
    <location>
        <begin position="424"/>
        <end position="444"/>
    </location>
</feature>
<evidence type="ECO:0000256" key="5">
    <source>
        <dbReference type="SAM" id="MobiDB-lite"/>
    </source>
</evidence>
<feature type="transmembrane region" description="Helical" evidence="6">
    <location>
        <begin position="364"/>
        <end position="387"/>
    </location>
</feature>
<dbReference type="OrthoDB" id="6770063at2759"/>
<dbReference type="PROSITE" id="PS50850">
    <property type="entry name" value="MFS"/>
    <property type="match status" value="1"/>
</dbReference>
<dbReference type="STRING" id="1077348.A0A2G8SQP9"/>
<keyword evidence="2 6" id="KW-0812">Transmembrane</keyword>
<keyword evidence="3 6" id="KW-1133">Transmembrane helix</keyword>
<dbReference type="Pfam" id="PF07690">
    <property type="entry name" value="MFS_1"/>
    <property type="match status" value="1"/>
</dbReference>
<dbReference type="Proteomes" id="UP000230002">
    <property type="component" value="Unassembled WGS sequence"/>
</dbReference>
<dbReference type="PANTHER" id="PTHR23501:SF39">
    <property type="entry name" value="MULTIDRUG TRANSPORTER, PUTATIVE (AFU_ORTHOLOGUE AFUA_1G05010)-RELATED"/>
    <property type="match status" value="1"/>
</dbReference>
<comment type="subcellular location">
    <subcellularLocation>
        <location evidence="1">Membrane</location>
        <topology evidence="1">Multi-pass membrane protein</topology>
    </subcellularLocation>
</comment>
<feature type="transmembrane region" description="Helical" evidence="6">
    <location>
        <begin position="221"/>
        <end position="241"/>
    </location>
</feature>
<dbReference type="EMBL" id="AYKW01000002">
    <property type="protein sequence ID" value="PIL36094.1"/>
    <property type="molecule type" value="Genomic_DNA"/>
</dbReference>
<feature type="domain" description="Major facilitator superfamily (MFS) profile" evidence="7">
    <location>
        <begin position="69"/>
        <end position="594"/>
    </location>
</feature>
<dbReference type="Gene3D" id="1.20.1250.20">
    <property type="entry name" value="MFS general substrate transporter like domains"/>
    <property type="match status" value="2"/>
</dbReference>
<feature type="transmembrane region" description="Helical" evidence="6">
    <location>
        <begin position="399"/>
        <end position="417"/>
    </location>
</feature>
<dbReference type="GO" id="GO:0022857">
    <property type="term" value="F:transmembrane transporter activity"/>
    <property type="evidence" value="ECO:0007669"/>
    <property type="project" value="InterPro"/>
</dbReference>
<feature type="transmembrane region" description="Helical" evidence="6">
    <location>
        <begin position="196"/>
        <end position="215"/>
    </location>
</feature>
<dbReference type="SUPFAM" id="SSF103473">
    <property type="entry name" value="MFS general substrate transporter"/>
    <property type="match status" value="1"/>
</dbReference>
<feature type="compositionally biased region" description="Low complexity" evidence="5">
    <location>
        <begin position="48"/>
        <end position="57"/>
    </location>
</feature>
<evidence type="ECO:0000313" key="9">
    <source>
        <dbReference type="Proteomes" id="UP000230002"/>
    </source>
</evidence>
<comment type="caution">
    <text evidence="8">The sequence shown here is derived from an EMBL/GenBank/DDBJ whole genome shotgun (WGS) entry which is preliminary data.</text>
</comment>
<evidence type="ECO:0000259" key="7">
    <source>
        <dbReference type="PROSITE" id="PS50850"/>
    </source>
</evidence>
<feature type="transmembrane region" description="Helical" evidence="6">
    <location>
        <begin position="67"/>
        <end position="86"/>
    </location>
</feature>
<evidence type="ECO:0000256" key="6">
    <source>
        <dbReference type="SAM" id="Phobius"/>
    </source>
</evidence>
<dbReference type="InterPro" id="IPR036259">
    <property type="entry name" value="MFS_trans_sf"/>
</dbReference>
<proteinExistence type="predicted"/>
<evidence type="ECO:0000313" key="8">
    <source>
        <dbReference type="EMBL" id="PIL36094.1"/>
    </source>
</evidence>
<organism evidence="8 9">
    <name type="scientific">Ganoderma sinense ZZ0214-1</name>
    <dbReference type="NCBI Taxonomy" id="1077348"/>
    <lineage>
        <taxon>Eukaryota</taxon>
        <taxon>Fungi</taxon>
        <taxon>Dikarya</taxon>
        <taxon>Basidiomycota</taxon>
        <taxon>Agaricomycotina</taxon>
        <taxon>Agaricomycetes</taxon>
        <taxon>Polyporales</taxon>
        <taxon>Polyporaceae</taxon>
        <taxon>Ganoderma</taxon>
    </lineage>
</organism>
<accession>A0A2G8SQP9</accession>
<feature type="transmembrane region" description="Helical" evidence="6">
    <location>
        <begin position="570"/>
        <end position="590"/>
    </location>
</feature>
<evidence type="ECO:0000256" key="4">
    <source>
        <dbReference type="ARBA" id="ARBA00023136"/>
    </source>
</evidence>
<keyword evidence="4 6" id="KW-0472">Membrane</keyword>
<feature type="region of interest" description="Disordered" evidence="5">
    <location>
        <begin position="599"/>
        <end position="634"/>
    </location>
</feature>
<feature type="transmembrane region" description="Helical" evidence="6">
    <location>
        <begin position="106"/>
        <end position="126"/>
    </location>
</feature>
<feature type="transmembrane region" description="Helical" evidence="6">
    <location>
        <begin position="485"/>
        <end position="510"/>
    </location>
</feature>